<feature type="transmembrane region" description="Helical" evidence="2">
    <location>
        <begin position="230"/>
        <end position="249"/>
    </location>
</feature>
<feature type="transmembrane region" description="Helical" evidence="2">
    <location>
        <begin position="302"/>
        <end position="328"/>
    </location>
</feature>
<feature type="region of interest" description="Disordered" evidence="1">
    <location>
        <begin position="10"/>
        <end position="31"/>
    </location>
</feature>
<evidence type="ECO:0000313" key="5">
    <source>
        <dbReference type="Proteomes" id="UP000305067"/>
    </source>
</evidence>
<sequence>MYCIPLVEEKKPGDSPHQRTVPETTNNHGAGSTRLIFASSASAPESASSLAHHHRYHSKVRSLETELGSYAFRVFVLYIRTADKLENLAVVFPLLLLLPSPCLWSKRTRSTPARCGSPLVSMVYALLGRAGSPARLPDRLTPMPQALYAETYGGGLVCAMVMLVLYGLSLIQAYMYFAKYRKDHRALRVLVAVICVLGSVHAFFVCHLVYHYLVRTYTNPLMLVDGVWCVYTATLIGVLVCPIIQLFFVRTIYHLVGKPWRLILTVVLTVLIAAQLALGLFLCVREYQIWRLADLHQVAHIAMIPLFAVRVAGDAIIATTLCVCFYDAKTTVSSRRTMGMLNWLMVYAINRFVLTAAVVLAQMIILINRPDALWAMEFEYPIIHLYINSFLATLNARRSLRSKVGGTDIHTVTGADLSTVVSDIDFSSGSGGTGTQGESSYTRESLEGARSKKNVGIPLENVRGGRRVGDFSSV</sequence>
<dbReference type="InterPro" id="IPR045339">
    <property type="entry name" value="DUF6534"/>
</dbReference>
<feature type="transmembrane region" description="Helical" evidence="2">
    <location>
        <begin position="340"/>
        <end position="367"/>
    </location>
</feature>
<dbReference type="Proteomes" id="UP000305067">
    <property type="component" value="Unassembled WGS sequence"/>
</dbReference>
<name>A0A5C3Q8W6_9AGAR</name>
<evidence type="ECO:0000256" key="2">
    <source>
        <dbReference type="SAM" id="Phobius"/>
    </source>
</evidence>
<feature type="transmembrane region" description="Helical" evidence="2">
    <location>
        <begin position="152"/>
        <end position="177"/>
    </location>
</feature>
<proteinExistence type="predicted"/>
<feature type="domain" description="DUF6534" evidence="3">
    <location>
        <begin position="311"/>
        <end position="399"/>
    </location>
</feature>
<evidence type="ECO:0000256" key="1">
    <source>
        <dbReference type="SAM" id="MobiDB-lite"/>
    </source>
</evidence>
<dbReference type="PANTHER" id="PTHR40465">
    <property type="entry name" value="CHROMOSOME 1, WHOLE GENOME SHOTGUN SEQUENCE"/>
    <property type="match status" value="1"/>
</dbReference>
<feature type="region of interest" description="Disordered" evidence="1">
    <location>
        <begin position="427"/>
        <end position="449"/>
    </location>
</feature>
<feature type="compositionally biased region" description="Polar residues" evidence="1">
    <location>
        <begin position="21"/>
        <end position="30"/>
    </location>
</feature>
<feature type="transmembrane region" description="Helical" evidence="2">
    <location>
        <begin position="261"/>
        <end position="282"/>
    </location>
</feature>
<reference evidence="4 5" key="1">
    <citation type="journal article" date="2019" name="Nat. Ecol. Evol.">
        <title>Megaphylogeny resolves global patterns of mushroom evolution.</title>
        <authorList>
            <person name="Varga T."/>
            <person name="Krizsan K."/>
            <person name="Foldi C."/>
            <person name="Dima B."/>
            <person name="Sanchez-Garcia M."/>
            <person name="Sanchez-Ramirez S."/>
            <person name="Szollosi G.J."/>
            <person name="Szarkandi J.G."/>
            <person name="Papp V."/>
            <person name="Albert L."/>
            <person name="Andreopoulos W."/>
            <person name="Angelini C."/>
            <person name="Antonin V."/>
            <person name="Barry K.W."/>
            <person name="Bougher N.L."/>
            <person name="Buchanan P."/>
            <person name="Buyck B."/>
            <person name="Bense V."/>
            <person name="Catcheside P."/>
            <person name="Chovatia M."/>
            <person name="Cooper J."/>
            <person name="Damon W."/>
            <person name="Desjardin D."/>
            <person name="Finy P."/>
            <person name="Geml J."/>
            <person name="Haridas S."/>
            <person name="Hughes K."/>
            <person name="Justo A."/>
            <person name="Karasinski D."/>
            <person name="Kautmanova I."/>
            <person name="Kiss B."/>
            <person name="Kocsube S."/>
            <person name="Kotiranta H."/>
            <person name="LaButti K.M."/>
            <person name="Lechner B.E."/>
            <person name="Liimatainen K."/>
            <person name="Lipzen A."/>
            <person name="Lukacs Z."/>
            <person name="Mihaltcheva S."/>
            <person name="Morgado L.N."/>
            <person name="Niskanen T."/>
            <person name="Noordeloos M.E."/>
            <person name="Ohm R.A."/>
            <person name="Ortiz-Santana B."/>
            <person name="Ovrebo C."/>
            <person name="Racz N."/>
            <person name="Riley R."/>
            <person name="Savchenko A."/>
            <person name="Shiryaev A."/>
            <person name="Soop K."/>
            <person name="Spirin V."/>
            <person name="Szebenyi C."/>
            <person name="Tomsovsky M."/>
            <person name="Tulloss R.E."/>
            <person name="Uehling J."/>
            <person name="Grigoriev I.V."/>
            <person name="Vagvolgyi C."/>
            <person name="Papp T."/>
            <person name="Martin F.M."/>
            <person name="Miettinen O."/>
            <person name="Hibbett D.S."/>
            <person name="Nagy L.G."/>
        </authorList>
    </citation>
    <scope>NUCLEOTIDE SEQUENCE [LARGE SCALE GENOMIC DNA]</scope>
    <source>
        <strain evidence="4 5">CBS 309.79</strain>
    </source>
</reference>
<keyword evidence="2" id="KW-1133">Transmembrane helix</keyword>
<gene>
    <name evidence="4" type="ORF">BDV98DRAFT_572822</name>
</gene>
<keyword evidence="2" id="KW-0472">Membrane</keyword>
<protein>
    <recommendedName>
        <fullName evidence="3">DUF6534 domain-containing protein</fullName>
    </recommendedName>
</protein>
<keyword evidence="2" id="KW-0812">Transmembrane</keyword>
<dbReference type="EMBL" id="ML178839">
    <property type="protein sequence ID" value="TFK98524.1"/>
    <property type="molecule type" value="Genomic_DNA"/>
</dbReference>
<dbReference type="AlphaFoldDB" id="A0A5C3Q8W6"/>
<evidence type="ECO:0000259" key="3">
    <source>
        <dbReference type="Pfam" id="PF20152"/>
    </source>
</evidence>
<feature type="transmembrane region" description="Helical" evidence="2">
    <location>
        <begin position="189"/>
        <end position="210"/>
    </location>
</feature>
<organism evidence="4 5">
    <name type="scientific">Pterulicium gracile</name>
    <dbReference type="NCBI Taxonomy" id="1884261"/>
    <lineage>
        <taxon>Eukaryota</taxon>
        <taxon>Fungi</taxon>
        <taxon>Dikarya</taxon>
        <taxon>Basidiomycota</taxon>
        <taxon>Agaricomycotina</taxon>
        <taxon>Agaricomycetes</taxon>
        <taxon>Agaricomycetidae</taxon>
        <taxon>Agaricales</taxon>
        <taxon>Pleurotineae</taxon>
        <taxon>Pterulaceae</taxon>
        <taxon>Pterulicium</taxon>
    </lineage>
</organism>
<dbReference type="OrthoDB" id="3012488at2759"/>
<accession>A0A5C3Q8W6</accession>
<keyword evidence="5" id="KW-1185">Reference proteome</keyword>
<dbReference type="Pfam" id="PF20152">
    <property type="entry name" value="DUF6534"/>
    <property type="match status" value="1"/>
</dbReference>
<evidence type="ECO:0000313" key="4">
    <source>
        <dbReference type="EMBL" id="TFK98524.1"/>
    </source>
</evidence>
<dbReference type="PANTHER" id="PTHR40465:SF1">
    <property type="entry name" value="DUF6534 DOMAIN-CONTAINING PROTEIN"/>
    <property type="match status" value="1"/>
</dbReference>